<accession>A0A4Q1BLS4</accession>
<feature type="domain" description="F-box" evidence="2">
    <location>
        <begin position="386"/>
        <end position="444"/>
    </location>
</feature>
<dbReference type="Proteomes" id="UP000289152">
    <property type="component" value="Unassembled WGS sequence"/>
</dbReference>
<feature type="region of interest" description="Disordered" evidence="1">
    <location>
        <begin position="130"/>
        <end position="242"/>
    </location>
</feature>
<dbReference type="InParanoid" id="A0A4Q1BLS4"/>
<feature type="region of interest" description="Disordered" evidence="1">
    <location>
        <begin position="847"/>
        <end position="873"/>
    </location>
</feature>
<feature type="compositionally biased region" description="Polar residues" evidence="1">
    <location>
        <begin position="169"/>
        <end position="181"/>
    </location>
</feature>
<evidence type="ECO:0000313" key="4">
    <source>
        <dbReference type="Proteomes" id="UP000289152"/>
    </source>
</evidence>
<organism evidence="3 4">
    <name type="scientific">Tremella mesenterica</name>
    <name type="common">Jelly fungus</name>
    <dbReference type="NCBI Taxonomy" id="5217"/>
    <lineage>
        <taxon>Eukaryota</taxon>
        <taxon>Fungi</taxon>
        <taxon>Dikarya</taxon>
        <taxon>Basidiomycota</taxon>
        <taxon>Agaricomycotina</taxon>
        <taxon>Tremellomycetes</taxon>
        <taxon>Tremellales</taxon>
        <taxon>Tremellaceae</taxon>
        <taxon>Tremella</taxon>
    </lineage>
</organism>
<dbReference type="Pfam" id="PF12937">
    <property type="entry name" value="F-box-like"/>
    <property type="match status" value="1"/>
</dbReference>
<dbReference type="PANTHER" id="PTHR13318">
    <property type="entry name" value="PARTNER OF PAIRED, ISOFORM B-RELATED"/>
    <property type="match status" value="1"/>
</dbReference>
<dbReference type="InterPro" id="IPR032675">
    <property type="entry name" value="LRR_dom_sf"/>
</dbReference>
<dbReference type="STRING" id="5217.A0A4Q1BLS4"/>
<proteinExistence type="predicted"/>
<feature type="region of interest" description="Disordered" evidence="1">
    <location>
        <begin position="1"/>
        <end position="40"/>
    </location>
</feature>
<evidence type="ECO:0000259" key="2">
    <source>
        <dbReference type="Pfam" id="PF12937"/>
    </source>
</evidence>
<gene>
    <name evidence="3" type="ORF">M231_03927</name>
</gene>
<dbReference type="Gene3D" id="3.80.10.10">
    <property type="entry name" value="Ribonuclease Inhibitor"/>
    <property type="match status" value="2"/>
</dbReference>
<dbReference type="OrthoDB" id="550575at2759"/>
<dbReference type="InterPro" id="IPR001810">
    <property type="entry name" value="F-box_dom"/>
</dbReference>
<dbReference type="EMBL" id="SDIL01000042">
    <property type="protein sequence ID" value="RXK38751.1"/>
    <property type="molecule type" value="Genomic_DNA"/>
</dbReference>
<dbReference type="SUPFAM" id="SSF52047">
    <property type="entry name" value="RNI-like"/>
    <property type="match status" value="1"/>
</dbReference>
<dbReference type="VEuPathDB" id="FungiDB:TREMEDRAFT_64833"/>
<name>A0A4Q1BLS4_TREME</name>
<feature type="compositionally biased region" description="Polar residues" evidence="1">
    <location>
        <begin position="28"/>
        <end position="40"/>
    </location>
</feature>
<keyword evidence="4" id="KW-1185">Reference proteome</keyword>
<reference evidence="3 4" key="1">
    <citation type="submission" date="2016-06" db="EMBL/GenBank/DDBJ databases">
        <title>Evolution of pathogenesis and genome organization in the Tremellales.</title>
        <authorList>
            <person name="Cuomo C."/>
            <person name="Litvintseva A."/>
            <person name="Heitman J."/>
            <person name="Chen Y."/>
            <person name="Sun S."/>
            <person name="Springer D."/>
            <person name="Dromer F."/>
            <person name="Young S."/>
            <person name="Zeng Q."/>
            <person name="Chapman S."/>
            <person name="Gujja S."/>
            <person name="Saif S."/>
            <person name="Birren B."/>
        </authorList>
    </citation>
    <scope>NUCLEOTIDE SEQUENCE [LARGE SCALE GENOMIC DNA]</scope>
    <source>
        <strain evidence="3 4">ATCC 28783</strain>
    </source>
</reference>
<dbReference type="GO" id="GO:0031146">
    <property type="term" value="P:SCF-dependent proteasomal ubiquitin-dependent protein catabolic process"/>
    <property type="evidence" value="ECO:0007669"/>
    <property type="project" value="TreeGrafter"/>
</dbReference>
<evidence type="ECO:0000256" key="1">
    <source>
        <dbReference type="SAM" id="MobiDB-lite"/>
    </source>
</evidence>
<comment type="caution">
    <text evidence="3">The sequence shown here is derived from an EMBL/GenBank/DDBJ whole genome shotgun (WGS) entry which is preliminary data.</text>
</comment>
<protein>
    <recommendedName>
        <fullName evidence="2">F-box domain-containing protein</fullName>
    </recommendedName>
</protein>
<evidence type="ECO:0000313" key="3">
    <source>
        <dbReference type="EMBL" id="RXK38751.1"/>
    </source>
</evidence>
<dbReference type="AlphaFoldDB" id="A0A4Q1BLS4"/>
<feature type="compositionally biased region" description="Polar residues" evidence="1">
    <location>
        <begin position="130"/>
        <end position="139"/>
    </location>
</feature>
<sequence>MSHPLLIPGSPAVSTPPLDPSGRLRSDTLVTSSSIESDQLQTPQTPTILGVMERYAGVKNVTQSSRVVSSPDGINNASDGEHVGMVQDASIGELRDGDEDVTVQHIIRRTESYGFSQVSPSRLETNLDSTIQQSVSTSPAEEPSTVIRQDEAEPLQTSQATPLPPLPRNDNSLTSPGQYVSMTMPEGVATVPSTPVRPTAEHRRSRSSLKDVVRRKLNRSKSSLKSLHTMSNASSPDEYVKQKEKGRFRSLLSLSLSRSQSALSLRSVPTTSSRASSVAFTPLHTSLVDESDTLPTVPTVDEGETIDVVQELEMISVPFGGPREYLESPLRFDDSDMLVHKARVRVKNRSQTVWNMNSMAEPVLSRPRAKSMPVFRYRKDLFNSILPRELKLVILSHLLEGRPEGNRRWDGAVGGRRELIKLSRVCKSWESLCFDGQLWTEVDLSPYAAFLHPNTLQRILTNTVQFMTSLSFRGMDNLLSSHLASLTSQGIFLPNLLTVDLRGCKLLHSDDICAIISAAPQIRQLNLKGVQAVNPEVITSLLKLTNLESLDVSRCWQITLSEISTYLESLSDSQADKLRILKVAGLNGVAGIEDFLSLIAGMHLSVLDMTGVLGLWDHHITAMTDELEELRQTATFTHLALSSTMLSGEGLRHLSGKVPKLKKLELADMQNGMPFMPGDASMGLVEFLRSCQELEMLDLSDTGSQGAVTDLVLEALPSTLKELRIGFAKAVTLDGLMGLLSRCPKLEVLEVDGTSANNAFMREFLRQRPPSPRISLSLVDCRAITPSAYSSLAPISRSRRGFTGHAASVFAYDAELVDKPVLKTFWSWRRVGVPRVWRDEREAAGRVLGSGTSSGAGDGGETERRRTRGKRKWWKAEEDWDDTGRGGCVVM</sequence>
<dbReference type="GO" id="GO:0019005">
    <property type="term" value="C:SCF ubiquitin ligase complex"/>
    <property type="evidence" value="ECO:0007669"/>
    <property type="project" value="TreeGrafter"/>
</dbReference>